<proteinExistence type="predicted"/>
<keyword evidence="1" id="KW-0812">Transmembrane</keyword>
<dbReference type="EMBL" id="MN956836">
    <property type="protein sequence ID" value="QTX13922.1"/>
    <property type="molecule type" value="Genomic_DNA"/>
</dbReference>
<geneLocation type="plasmid" evidence="2">
    <name>p17-15-vir-like</name>
</geneLocation>
<evidence type="ECO:0000313" key="2">
    <source>
        <dbReference type="EMBL" id="QTX13922.1"/>
    </source>
</evidence>
<keyword evidence="1" id="KW-0472">Membrane</keyword>
<sequence length="95" mass="10801">MWRSIYKYKVIFFSFNTGITTSRKRVRSLSLASLSRLQYLSVNLSSVGNAVITSMLGRWVENAIAPIICASVYPCFYILCKVIIFNFTKQNIGYG</sequence>
<feature type="transmembrane region" description="Helical" evidence="1">
    <location>
        <begin position="63"/>
        <end position="84"/>
    </location>
</feature>
<dbReference type="AlphaFoldDB" id="A0A8B0SXM8"/>
<keyword evidence="1" id="KW-1133">Transmembrane helix</keyword>
<protein>
    <submittedName>
        <fullName evidence="2">Uncharacterized protein</fullName>
    </submittedName>
</protein>
<organism evidence="2">
    <name type="scientific">Klebsiella pneumoniae</name>
    <dbReference type="NCBI Taxonomy" id="573"/>
    <lineage>
        <taxon>Bacteria</taxon>
        <taxon>Pseudomonadati</taxon>
        <taxon>Pseudomonadota</taxon>
        <taxon>Gammaproteobacteria</taxon>
        <taxon>Enterobacterales</taxon>
        <taxon>Enterobacteriaceae</taxon>
        <taxon>Klebsiella/Raoultella group</taxon>
        <taxon>Klebsiella</taxon>
        <taxon>Klebsiella pneumoniae complex</taxon>
    </lineage>
</organism>
<evidence type="ECO:0000256" key="1">
    <source>
        <dbReference type="SAM" id="Phobius"/>
    </source>
</evidence>
<accession>A0A8B0SXM8</accession>
<name>A0A8B0SXM8_KLEPN</name>
<reference evidence="2" key="1">
    <citation type="submission" date="2020-01" db="EMBL/GenBank/DDBJ databases">
        <authorList>
            <person name="Qin S."/>
        </authorList>
    </citation>
    <scope>NUCLEOTIDE SEQUENCE</scope>
    <source>
        <strain evidence="2">CVir17-16-YZ6g</strain>
        <plasmid evidence="2">p17-15-vir-like</plasmid>
    </source>
</reference>
<keyword evidence="2" id="KW-0614">Plasmid</keyword>